<comment type="caution">
    <text evidence="2">The sequence shown here is derived from an EMBL/GenBank/DDBJ whole genome shotgun (WGS) entry which is preliminary data.</text>
</comment>
<reference evidence="2" key="1">
    <citation type="submission" date="2020-05" db="EMBL/GenBank/DDBJ databases">
        <title>WGS assembly of Panicum virgatum.</title>
        <authorList>
            <person name="Lovell J.T."/>
            <person name="Jenkins J."/>
            <person name="Shu S."/>
            <person name="Juenger T.E."/>
            <person name="Schmutz J."/>
        </authorList>
    </citation>
    <scope>NUCLEOTIDE SEQUENCE</scope>
    <source>
        <strain evidence="2">AP13</strain>
    </source>
</reference>
<organism evidence="2 3">
    <name type="scientific">Panicum virgatum</name>
    <name type="common">Blackwell switchgrass</name>
    <dbReference type="NCBI Taxonomy" id="38727"/>
    <lineage>
        <taxon>Eukaryota</taxon>
        <taxon>Viridiplantae</taxon>
        <taxon>Streptophyta</taxon>
        <taxon>Embryophyta</taxon>
        <taxon>Tracheophyta</taxon>
        <taxon>Spermatophyta</taxon>
        <taxon>Magnoliopsida</taxon>
        <taxon>Liliopsida</taxon>
        <taxon>Poales</taxon>
        <taxon>Poaceae</taxon>
        <taxon>PACMAD clade</taxon>
        <taxon>Panicoideae</taxon>
        <taxon>Panicodae</taxon>
        <taxon>Paniceae</taxon>
        <taxon>Panicinae</taxon>
        <taxon>Panicum</taxon>
        <taxon>Panicum sect. Hiantes</taxon>
    </lineage>
</organism>
<sequence>MKVLFWNIRGMGKKSRMGLLKDIIYKEIVDIVGIQETIRRDFADWELLALTPGSSFQWKWLPAKGHSGGILVGVKNDIFEVEEWTLGEFFVRAVLRNRLDNFRWSLVVVYGPAQHDLSTAFLLELSEVLQNSPFPGLIGGGFQSNSDTRRQKQ</sequence>
<proteinExistence type="predicted"/>
<dbReference type="InterPro" id="IPR005135">
    <property type="entry name" value="Endo/exonuclease/phosphatase"/>
</dbReference>
<dbReference type="Proteomes" id="UP000823388">
    <property type="component" value="Chromosome 7K"/>
</dbReference>
<dbReference type="EMBL" id="CM029049">
    <property type="protein sequence ID" value="KAG2570978.1"/>
    <property type="molecule type" value="Genomic_DNA"/>
</dbReference>
<dbReference type="AlphaFoldDB" id="A0A8T0QCN6"/>
<dbReference type="InterPro" id="IPR036691">
    <property type="entry name" value="Endo/exonu/phosph_ase_sf"/>
</dbReference>
<keyword evidence="3" id="KW-1185">Reference proteome</keyword>
<evidence type="ECO:0000313" key="2">
    <source>
        <dbReference type="EMBL" id="KAG2570978.1"/>
    </source>
</evidence>
<protein>
    <recommendedName>
        <fullName evidence="1">Endonuclease/exonuclease/phosphatase domain-containing protein</fullName>
    </recommendedName>
</protein>
<name>A0A8T0QCN6_PANVG</name>
<dbReference type="Gene3D" id="3.60.10.10">
    <property type="entry name" value="Endonuclease/exonuclease/phosphatase"/>
    <property type="match status" value="1"/>
</dbReference>
<accession>A0A8T0QCN6</accession>
<feature type="domain" description="Endonuclease/exonuclease/phosphatase" evidence="1">
    <location>
        <begin position="5"/>
        <end position="111"/>
    </location>
</feature>
<dbReference type="Pfam" id="PF03372">
    <property type="entry name" value="Exo_endo_phos"/>
    <property type="match status" value="1"/>
</dbReference>
<evidence type="ECO:0000313" key="3">
    <source>
        <dbReference type="Proteomes" id="UP000823388"/>
    </source>
</evidence>
<gene>
    <name evidence="2" type="ORF">PVAP13_7KG025387</name>
</gene>
<dbReference type="SUPFAM" id="SSF56219">
    <property type="entry name" value="DNase I-like"/>
    <property type="match status" value="1"/>
</dbReference>
<dbReference type="GO" id="GO:0003824">
    <property type="term" value="F:catalytic activity"/>
    <property type="evidence" value="ECO:0007669"/>
    <property type="project" value="InterPro"/>
</dbReference>
<evidence type="ECO:0000259" key="1">
    <source>
        <dbReference type="Pfam" id="PF03372"/>
    </source>
</evidence>